<comment type="caution">
    <text evidence="1">The sequence shown here is derived from an EMBL/GenBank/DDBJ whole genome shotgun (WGS) entry which is preliminary data.</text>
</comment>
<proteinExistence type="predicted"/>
<keyword evidence="2" id="KW-1185">Reference proteome</keyword>
<evidence type="ECO:0000313" key="2">
    <source>
        <dbReference type="Proteomes" id="UP000828048"/>
    </source>
</evidence>
<gene>
    <name evidence="1" type="ORF">Vadar_006225</name>
</gene>
<name>A0ACB7ZIU1_9ERIC</name>
<reference evidence="1 2" key="1">
    <citation type="journal article" date="2021" name="Hortic Res">
        <title>High-quality reference genome and annotation aids understanding of berry development for evergreen blueberry (Vaccinium darrowii).</title>
        <authorList>
            <person name="Yu J."/>
            <person name="Hulse-Kemp A.M."/>
            <person name="Babiker E."/>
            <person name="Staton M."/>
        </authorList>
    </citation>
    <scope>NUCLEOTIDE SEQUENCE [LARGE SCALE GENOMIC DNA]</scope>
    <source>
        <strain evidence="2">cv. NJ 8807/NJ 8810</strain>
        <tissue evidence="1">Young leaf</tissue>
    </source>
</reference>
<dbReference type="Proteomes" id="UP000828048">
    <property type="component" value="Chromosome 9"/>
</dbReference>
<protein>
    <submittedName>
        <fullName evidence="1">Uncharacterized protein</fullName>
    </submittedName>
</protein>
<accession>A0ACB7ZIU1</accession>
<dbReference type="EMBL" id="CM037159">
    <property type="protein sequence ID" value="KAH7865406.1"/>
    <property type="molecule type" value="Genomic_DNA"/>
</dbReference>
<organism evidence="1 2">
    <name type="scientific">Vaccinium darrowii</name>
    <dbReference type="NCBI Taxonomy" id="229202"/>
    <lineage>
        <taxon>Eukaryota</taxon>
        <taxon>Viridiplantae</taxon>
        <taxon>Streptophyta</taxon>
        <taxon>Embryophyta</taxon>
        <taxon>Tracheophyta</taxon>
        <taxon>Spermatophyta</taxon>
        <taxon>Magnoliopsida</taxon>
        <taxon>eudicotyledons</taxon>
        <taxon>Gunneridae</taxon>
        <taxon>Pentapetalae</taxon>
        <taxon>asterids</taxon>
        <taxon>Ericales</taxon>
        <taxon>Ericaceae</taxon>
        <taxon>Vaccinioideae</taxon>
        <taxon>Vaccinieae</taxon>
        <taxon>Vaccinium</taxon>
    </lineage>
</organism>
<sequence>MARSSKTRLLYTLCSSTKTTAPSPFPPLCSSLTTALLLGNFQLRPFSAGSAARLKDEKEAGAPWWKESMERLRNIGISAHIDSGKTTLTERVLFYAGRIRQIHEVRGKDGVGATMERTNLEREKGITIQSAATYYTWKGRSAGSAARLKDEKEAGAPWWKESMERLRNIGISANIDSGKTTLTERVLFYAGRIRQIHEVRGKDGVGATAERTDLEREKGITIQSAATYYTWKGCLVRVLPC</sequence>
<evidence type="ECO:0000313" key="1">
    <source>
        <dbReference type="EMBL" id="KAH7865406.1"/>
    </source>
</evidence>